<sequence length="297" mass="31623">MNGWSHLFSLKSSMTQSPIMKLGAIGLGKTNASGVSGISGPVGIGTGSAFAPIVLDGSPPPALYPTVGQVPPLAHCWQGEKYELNLHVESNIAACVTVDTPGLCKSGSRYRLNDDCNTWLYSLAEGSSYEGKSIPAFGPVRADCTGVDVNVIGGRHYGRTYDVHPDIWWGQAPASLDYTQIVNTAFSSASTLTHHPWFDDSMQIIELPAGAEYADGLAVLNNAAPPPHLIRQRRAGDTPSPWVAGETSAPRLVEVKYNSSDLGPAVDAIQAAVEREGEAFVKGLHSNEAFLKVQMYN</sequence>
<proteinExistence type="predicted"/>
<reference evidence="1" key="1">
    <citation type="submission" date="2017-04" db="EMBL/GenBank/DDBJ databases">
        <title>Unveiling RNA virosphere associated with marine microorganisms.</title>
        <authorList>
            <person name="Urayama S."/>
            <person name="Takaki Y."/>
            <person name="Nishi S."/>
            <person name="Yoshida Y."/>
            <person name="Deguchi S."/>
            <person name="Takai K."/>
            <person name="Nunoura T."/>
        </authorList>
    </citation>
    <scope>NUCLEOTIDE SEQUENCE</scope>
</reference>
<name>A0A2V0RA34_9ZZZZ</name>
<dbReference type="EMBL" id="BDQA01000718">
    <property type="protein sequence ID" value="GBH22166.1"/>
    <property type="molecule type" value="Genomic_RNA"/>
</dbReference>
<comment type="caution">
    <text evidence="1">The sequence shown here is derived from an EMBL/GenBank/DDBJ whole genome shotgun (WGS) entry which is preliminary data.</text>
</comment>
<organism evidence="1">
    <name type="scientific">viral metagenome</name>
    <dbReference type="NCBI Taxonomy" id="1070528"/>
    <lineage>
        <taxon>unclassified sequences</taxon>
        <taxon>metagenomes</taxon>
        <taxon>organismal metagenomes</taxon>
    </lineage>
</organism>
<protein>
    <submittedName>
        <fullName evidence="1">Uncharacterized protein</fullName>
    </submittedName>
</protein>
<evidence type="ECO:0000313" key="1">
    <source>
        <dbReference type="EMBL" id="GBH22166.1"/>
    </source>
</evidence>
<accession>A0A2V0RA34</accession>
<dbReference type="AlphaFoldDB" id="A0A2V0RA34"/>